<dbReference type="InterPro" id="IPR027417">
    <property type="entry name" value="P-loop_NTPase"/>
</dbReference>
<evidence type="ECO:0000313" key="7">
    <source>
        <dbReference type="Proteomes" id="UP000238836"/>
    </source>
</evidence>
<evidence type="ECO:0000256" key="4">
    <source>
        <dbReference type="ARBA" id="ARBA00022840"/>
    </source>
</evidence>
<dbReference type="NCBIfam" id="TIGR01727">
    <property type="entry name" value="oligo_HPY"/>
    <property type="match status" value="1"/>
</dbReference>
<evidence type="ECO:0000256" key="2">
    <source>
        <dbReference type="ARBA" id="ARBA00022448"/>
    </source>
</evidence>
<protein>
    <submittedName>
        <fullName evidence="6">Peptide/nickel transport system ATP-binding protein/oligopeptide transport system ATP-binding protein</fullName>
    </submittedName>
</protein>
<organism evidence="6 7">
    <name type="scientific">Laceyella sediminis</name>
    <dbReference type="NCBI Taxonomy" id="573074"/>
    <lineage>
        <taxon>Bacteria</taxon>
        <taxon>Bacillati</taxon>
        <taxon>Bacillota</taxon>
        <taxon>Bacilli</taxon>
        <taxon>Bacillales</taxon>
        <taxon>Thermoactinomycetaceae</taxon>
        <taxon>Laceyella</taxon>
    </lineage>
</organism>
<dbReference type="InterPro" id="IPR003593">
    <property type="entry name" value="AAA+_ATPase"/>
</dbReference>
<keyword evidence="2" id="KW-0813">Transport</keyword>
<proteinExistence type="inferred from homology"/>
<keyword evidence="4 6" id="KW-0067">ATP-binding</keyword>
<dbReference type="CDD" id="cd03257">
    <property type="entry name" value="ABC_NikE_OppD_transporters"/>
    <property type="match status" value="1"/>
</dbReference>
<dbReference type="Proteomes" id="UP000238836">
    <property type="component" value="Unassembled WGS sequence"/>
</dbReference>
<sequence>MSKNKEVILSVKELKKHFDVGGGQIVKAVDGVSFDIYRGETLGLVGESGCGKSTIGRTLIRLYNPTSGSVTFKGVNVNDLKGPELKKFNREMQMIFQDPYASLNPRMNVLDIIAEGIDIHGLATGEERRKRVVELLETVGLNADHAERFPHEFSGGQRQRIGIARALAVEPDFIIADEPISALDVSIQAQVVNLMRRLQKEKGLTYLFIAHDLSMVKYISDRVGVMYLGSMVELAESDALYDEPLHPYTEALLSAVPIPDPEVAKTRERIILEGDVPSPINPPSGCRFRTRCPKAMDICATAVPEWKEAKPNHFVACHLYNE</sequence>
<dbReference type="InterPro" id="IPR050319">
    <property type="entry name" value="ABC_transp_ATP-bind"/>
</dbReference>
<dbReference type="EMBL" id="PVTZ01000007">
    <property type="protein sequence ID" value="PRZ13917.1"/>
    <property type="molecule type" value="Genomic_DNA"/>
</dbReference>
<dbReference type="InterPro" id="IPR013563">
    <property type="entry name" value="Oligopep_ABC_C"/>
</dbReference>
<dbReference type="GO" id="GO:0005524">
    <property type="term" value="F:ATP binding"/>
    <property type="evidence" value="ECO:0007669"/>
    <property type="project" value="UniProtKB-KW"/>
</dbReference>
<dbReference type="PANTHER" id="PTHR43776">
    <property type="entry name" value="TRANSPORT ATP-BINDING PROTEIN"/>
    <property type="match status" value="1"/>
</dbReference>
<comment type="similarity">
    <text evidence="1">Belongs to the ABC transporter superfamily.</text>
</comment>
<reference evidence="6 7" key="1">
    <citation type="submission" date="2018-03" db="EMBL/GenBank/DDBJ databases">
        <title>Genomic Encyclopedia of Archaeal and Bacterial Type Strains, Phase II (KMG-II): from individual species to whole genera.</title>
        <authorList>
            <person name="Goeker M."/>
        </authorList>
    </citation>
    <scope>NUCLEOTIDE SEQUENCE [LARGE SCALE GENOMIC DNA]</scope>
    <source>
        <strain evidence="6 7">RHA1</strain>
    </source>
</reference>
<evidence type="ECO:0000256" key="1">
    <source>
        <dbReference type="ARBA" id="ARBA00005417"/>
    </source>
</evidence>
<dbReference type="Pfam" id="PF00005">
    <property type="entry name" value="ABC_tran"/>
    <property type="match status" value="1"/>
</dbReference>
<keyword evidence="7" id="KW-1185">Reference proteome</keyword>
<dbReference type="SUPFAM" id="SSF52540">
    <property type="entry name" value="P-loop containing nucleoside triphosphate hydrolases"/>
    <property type="match status" value="1"/>
</dbReference>
<dbReference type="PANTHER" id="PTHR43776:SF7">
    <property type="entry name" value="D,D-DIPEPTIDE TRANSPORT ATP-BINDING PROTEIN DDPF-RELATED"/>
    <property type="match status" value="1"/>
</dbReference>
<keyword evidence="3" id="KW-0547">Nucleotide-binding</keyword>
<feature type="domain" description="ABC transporter" evidence="5">
    <location>
        <begin position="9"/>
        <end position="253"/>
    </location>
</feature>
<dbReference type="Pfam" id="PF08352">
    <property type="entry name" value="oligo_HPY"/>
    <property type="match status" value="1"/>
</dbReference>
<accession>A0ABX5EQ63</accession>
<gene>
    <name evidence="6" type="ORF">CLV36_107112</name>
</gene>
<dbReference type="Gene3D" id="3.40.50.300">
    <property type="entry name" value="P-loop containing nucleotide triphosphate hydrolases"/>
    <property type="match status" value="1"/>
</dbReference>
<evidence type="ECO:0000259" key="5">
    <source>
        <dbReference type="PROSITE" id="PS50893"/>
    </source>
</evidence>
<name>A0ABX5EQ63_9BACL</name>
<dbReference type="InterPro" id="IPR003439">
    <property type="entry name" value="ABC_transporter-like_ATP-bd"/>
</dbReference>
<dbReference type="PROSITE" id="PS50893">
    <property type="entry name" value="ABC_TRANSPORTER_2"/>
    <property type="match status" value="1"/>
</dbReference>
<dbReference type="InterPro" id="IPR017871">
    <property type="entry name" value="ABC_transporter-like_CS"/>
</dbReference>
<evidence type="ECO:0000256" key="3">
    <source>
        <dbReference type="ARBA" id="ARBA00022741"/>
    </source>
</evidence>
<evidence type="ECO:0000313" key="6">
    <source>
        <dbReference type="EMBL" id="PRZ13917.1"/>
    </source>
</evidence>
<dbReference type="PROSITE" id="PS00211">
    <property type="entry name" value="ABC_TRANSPORTER_1"/>
    <property type="match status" value="1"/>
</dbReference>
<dbReference type="RefSeq" id="WP_106342579.1">
    <property type="nucleotide sequence ID" value="NZ_PVTZ01000007.1"/>
</dbReference>
<comment type="caution">
    <text evidence="6">The sequence shown here is derived from an EMBL/GenBank/DDBJ whole genome shotgun (WGS) entry which is preliminary data.</text>
</comment>
<dbReference type="SMART" id="SM00382">
    <property type="entry name" value="AAA"/>
    <property type="match status" value="1"/>
</dbReference>